<evidence type="ECO:0000256" key="11">
    <source>
        <dbReference type="ARBA" id="ARBA00023306"/>
    </source>
</evidence>
<comment type="catalytic activity">
    <reaction evidence="12 14">
        <text>ATP + (deoxyribonucleotide)n-3'-hydroxyl + 5'-phospho-(deoxyribonucleotide)m = (deoxyribonucleotide)n+m + AMP + diphosphate.</text>
        <dbReference type="EC" id="6.5.1.1"/>
    </reaction>
</comment>
<organism evidence="18 19">
    <name type="scientific">Candidatus Avipropionibacterium avicola</name>
    <dbReference type="NCBI Taxonomy" id="2840701"/>
    <lineage>
        <taxon>Bacteria</taxon>
        <taxon>Bacillati</taxon>
        <taxon>Actinomycetota</taxon>
        <taxon>Actinomycetes</taxon>
        <taxon>Propionibacteriales</taxon>
        <taxon>Propionibacteriaceae</taxon>
        <taxon>Propionibacteriaceae incertae sedis</taxon>
        <taxon>Candidatus Avipropionibacterium</taxon>
    </lineage>
</organism>
<keyword evidence="5 14" id="KW-0547">Nucleotide-binding</keyword>
<feature type="region of interest" description="Disordered" evidence="16">
    <location>
        <begin position="270"/>
        <end position="297"/>
    </location>
</feature>
<proteinExistence type="inferred from homology"/>
<sequence>MLLAEVAQVSVRVGATRSRLAKREALAELIRRCEPEDVAVVVTYLAGELRQRRTGIGRASLADLPEPASTATLEVGEVDAELERVAALAGPGSADLRRAATVALFARATAAEQRLLRGLLSGEVRQGALDAAIVEAVALASDVPVAAMRRAVMLRGSTAAVAEIALREGATGVAAVTAVVGQPVGPMLASSAPDVAAALARIDGPACVDAKLDGIRIQAHRWVDDHGEVRVRLFTRSLDDITDRLGDIADLVRGLEGELILDGEVLATDARGTPQPFQDTASRAARHSVEGNSGEETAEPSLHVAFFDLLWVDGHSVVDEPLRARLTRLDEVVPAQNRIRRLVGDDPEQAQQFFDETVAAGLEGVVVKSMEAGYEAGRRGAGWVKVKPRHTLDLVVLAVEQGSGRRRGWLSNIHLGARDPQTGGFVMVGKTFKGMTDEMLAWQTERFGELAADRSAVERGDWVVGLRPVQVVEIAVDGIQRSRRYPGGVALRFARVLRYRDDKSADEADTIDSVRTLGDPPS</sequence>
<keyword evidence="2" id="KW-0132">Cell division</keyword>
<dbReference type="NCBIfam" id="TIGR00574">
    <property type="entry name" value="dnl1"/>
    <property type="match status" value="1"/>
</dbReference>
<dbReference type="Gene3D" id="3.30.470.30">
    <property type="entry name" value="DNA ligase/mRNA capping enzyme"/>
    <property type="match status" value="1"/>
</dbReference>
<keyword evidence="3" id="KW-0235">DNA replication</keyword>
<dbReference type="GO" id="GO:0071897">
    <property type="term" value="P:DNA biosynthetic process"/>
    <property type="evidence" value="ECO:0007669"/>
    <property type="project" value="InterPro"/>
</dbReference>
<dbReference type="SUPFAM" id="SSF50249">
    <property type="entry name" value="Nucleic acid-binding proteins"/>
    <property type="match status" value="1"/>
</dbReference>
<dbReference type="Pfam" id="PF04679">
    <property type="entry name" value="DNA_ligase_A_C"/>
    <property type="match status" value="1"/>
</dbReference>
<dbReference type="PANTHER" id="PTHR45674">
    <property type="entry name" value="DNA LIGASE 1/3 FAMILY MEMBER"/>
    <property type="match status" value="1"/>
</dbReference>
<keyword evidence="6 14" id="KW-0227">DNA damage</keyword>
<evidence type="ECO:0000256" key="9">
    <source>
        <dbReference type="ARBA" id="ARBA00023172"/>
    </source>
</evidence>
<keyword evidence="1 14" id="KW-0436">Ligase</keyword>
<protein>
    <recommendedName>
        <fullName evidence="14">DNA ligase</fullName>
        <ecNumber evidence="14">6.5.1.1</ecNumber>
    </recommendedName>
</protein>
<evidence type="ECO:0000256" key="10">
    <source>
        <dbReference type="ARBA" id="ARBA00023204"/>
    </source>
</evidence>
<dbReference type="SUPFAM" id="SSF117018">
    <property type="entry name" value="ATP-dependent DNA ligase DNA-binding domain"/>
    <property type="match status" value="1"/>
</dbReference>
<dbReference type="GO" id="GO:0046872">
    <property type="term" value="F:metal ion binding"/>
    <property type="evidence" value="ECO:0007669"/>
    <property type="project" value="UniProtKB-KW"/>
</dbReference>
<dbReference type="InterPro" id="IPR000977">
    <property type="entry name" value="DNA_ligase_ATP-dep"/>
</dbReference>
<evidence type="ECO:0000256" key="8">
    <source>
        <dbReference type="ARBA" id="ARBA00022842"/>
    </source>
</evidence>
<evidence type="ECO:0000256" key="2">
    <source>
        <dbReference type="ARBA" id="ARBA00022618"/>
    </source>
</evidence>
<dbReference type="FunFam" id="2.40.50.140:FF:000163">
    <property type="entry name" value="Probable DNA ligase"/>
    <property type="match status" value="1"/>
</dbReference>
<reference evidence="18" key="2">
    <citation type="journal article" date="2021" name="PeerJ">
        <title>Extensive microbial diversity within the chicken gut microbiome revealed by metagenomics and culture.</title>
        <authorList>
            <person name="Gilroy R."/>
            <person name="Ravi A."/>
            <person name="Getino M."/>
            <person name="Pursley I."/>
            <person name="Horton D.L."/>
            <person name="Alikhan N.F."/>
            <person name="Baker D."/>
            <person name="Gharbi K."/>
            <person name="Hall N."/>
            <person name="Watson M."/>
            <person name="Adriaenssens E.M."/>
            <person name="Foster-Nyarko E."/>
            <person name="Jarju S."/>
            <person name="Secka A."/>
            <person name="Antonio M."/>
            <person name="Oren A."/>
            <person name="Chaudhuri R.R."/>
            <person name="La Ragione R."/>
            <person name="Hildebrand F."/>
            <person name="Pallen M.J."/>
        </authorList>
    </citation>
    <scope>NUCLEOTIDE SEQUENCE</scope>
    <source>
        <strain evidence="18">ChiGjej1B1-24693</strain>
    </source>
</reference>
<evidence type="ECO:0000256" key="14">
    <source>
        <dbReference type="RuleBase" id="RU000617"/>
    </source>
</evidence>
<evidence type="ECO:0000256" key="3">
    <source>
        <dbReference type="ARBA" id="ARBA00022705"/>
    </source>
</evidence>
<evidence type="ECO:0000256" key="7">
    <source>
        <dbReference type="ARBA" id="ARBA00022840"/>
    </source>
</evidence>
<evidence type="ECO:0000313" key="19">
    <source>
        <dbReference type="Proteomes" id="UP000886842"/>
    </source>
</evidence>
<dbReference type="PROSITE" id="PS00697">
    <property type="entry name" value="DNA_LIGASE_A1"/>
    <property type="match status" value="1"/>
</dbReference>
<evidence type="ECO:0000313" key="18">
    <source>
        <dbReference type="EMBL" id="HIT76275.1"/>
    </source>
</evidence>
<dbReference type="Gene3D" id="1.10.3260.10">
    <property type="entry name" value="DNA ligase, ATP-dependent, N-terminal domain"/>
    <property type="match status" value="1"/>
</dbReference>
<comment type="function">
    <text evidence="13">DNA ligase that seals nicks in double-stranded DNA during DNA replication, DNA recombination and DNA repair.</text>
</comment>
<keyword evidence="9 14" id="KW-0233">DNA recombination</keyword>
<evidence type="ECO:0000256" key="5">
    <source>
        <dbReference type="ARBA" id="ARBA00022741"/>
    </source>
</evidence>
<keyword evidence="4" id="KW-0479">Metal-binding</keyword>
<dbReference type="SUPFAM" id="SSF56091">
    <property type="entry name" value="DNA ligase/mRNA capping enzyme, catalytic domain"/>
    <property type="match status" value="1"/>
</dbReference>
<dbReference type="InterPro" id="IPR050191">
    <property type="entry name" value="ATP-dep_DNA_ligase"/>
</dbReference>
<dbReference type="Proteomes" id="UP000886842">
    <property type="component" value="Unassembled WGS sequence"/>
</dbReference>
<comment type="caution">
    <text evidence="18">The sequence shown here is derived from an EMBL/GenBank/DDBJ whole genome shotgun (WGS) entry which is preliminary data.</text>
</comment>
<evidence type="ECO:0000259" key="17">
    <source>
        <dbReference type="PROSITE" id="PS50160"/>
    </source>
</evidence>
<dbReference type="AlphaFoldDB" id="A0A9D1KN32"/>
<keyword evidence="10 14" id="KW-0234">DNA repair</keyword>
<comment type="similarity">
    <text evidence="15">Belongs to the ATP-dependent DNA ligase family.</text>
</comment>
<dbReference type="GO" id="GO:0005524">
    <property type="term" value="F:ATP binding"/>
    <property type="evidence" value="ECO:0007669"/>
    <property type="project" value="UniProtKB-KW"/>
</dbReference>
<accession>A0A9D1KN32</accession>
<dbReference type="InterPro" id="IPR016059">
    <property type="entry name" value="DNA_ligase_ATP-dep_CS"/>
</dbReference>
<dbReference type="InterPro" id="IPR012310">
    <property type="entry name" value="DNA_ligase_ATP-dep_cent"/>
</dbReference>
<feature type="domain" description="ATP-dependent DNA ligase family profile" evidence="17">
    <location>
        <begin position="295"/>
        <end position="419"/>
    </location>
</feature>
<dbReference type="PANTHER" id="PTHR45674:SF13">
    <property type="entry name" value="DNA LIGASE-RELATED"/>
    <property type="match status" value="1"/>
</dbReference>
<dbReference type="GO" id="GO:0006281">
    <property type="term" value="P:DNA repair"/>
    <property type="evidence" value="ECO:0007669"/>
    <property type="project" value="UniProtKB-KW"/>
</dbReference>
<keyword evidence="8" id="KW-0460">Magnesium</keyword>
<evidence type="ECO:0000256" key="12">
    <source>
        <dbReference type="ARBA" id="ARBA00034003"/>
    </source>
</evidence>
<evidence type="ECO:0000256" key="6">
    <source>
        <dbReference type="ARBA" id="ARBA00022763"/>
    </source>
</evidence>
<dbReference type="GO" id="GO:0003677">
    <property type="term" value="F:DNA binding"/>
    <property type="evidence" value="ECO:0007669"/>
    <property type="project" value="InterPro"/>
</dbReference>
<dbReference type="EC" id="6.5.1.1" evidence="14"/>
<dbReference type="EMBL" id="DVLP01000349">
    <property type="protein sequence ID" value="HIT76275.1"/>
    <property type="molecule type" value="Genomic_DNA"/>
</dbReference>
<evidence type="ECO:0000256" key="13">
    <source>
        <dbReference type="ARBA" id="ARBA00054532"/>
    </source>
</evidence>
<dbReference type="InterPro" id="IPR036599">
    <property type="entry name" value="DNA_ligase_N_sf"/>
</dbReference>
<dbReference type="Gene3D" id="2.40.50.140">
    <property type="entry name" value="Nucleic acid-binding proteins"/>
    <property type="match status" value="1"/>
</dbReference>
<evidence type="ECO:0000256" key="15">
    <source>
        <dbReference type="RuleBase" id="RU004196"/>
    </source>
</evidence>
<dbReference type="NCBIfam" id="NF002868">
    <property type="entry name" value="PRK03180.1"/>
    <property type="match status" value="1"/>
</dbReference>
<reference evidence="18" key="1">
    <citation type="submission" date="2020-10" db="EMBL/GenBank/DDBJ databases">
        <authorList>
            <person name="Gilroy R."/>
        </authorList>
    </citation>
    <scope>NUCLEOTIDE SEQUENCE</scope>
    <source>
        <strain evidence="18">ChiGjej1B1-24693</strain>
    </source>
</reference>
<keyword evidence="11" id="KW-0131">Cell cycle</keyword>
<dbReference type="GO" id="GO:0051301">
    <property type="term" value="P:cell division"/>
    <property type="evidence" value="ECO:0007669"/>
    <property type="project" value="UniProtKB-KW"/>
</dbReference>
<dbReference type="PROSITE" id="PS50160">
    <property type="entry name" value="DNA_LIGASE_A3"/>
    <property type="match status" value="1"/>
</dbReference>
<dbReference type="GO" id="GO:0006260">
    <property type="term" value="P:DNA replication"/>
    <property type="evidence" value="ECO:0007669"/>
    <property type="project" value="UniProtKB-KW"/>
</dbReference>
<dbReference type="InterPro" id="IPR012309">
    <property type="entry name" value="DNA_ligase_ATP-dep_C"/>
</dbReference>
<dbReference type="Pfam" id="PF01068">
    <property type="entry name" value="DNA_ligase_A_M"/>
    <property type="match status" value="1"/>
</dbReference>
<dbReference type="GO" id="GO:0003910">
    <property type="term" value="F:DNA ligase (ATP) activity"/>
    <property type="evidence" value="ECO:0007669"/>
    <property type="project" value="UniProtKB-EC"/>
</dbReference>
<dbReference type="PROSITE" id="PS00333">
    <property type="entry name" value="DNA_LIGASE_A2"/>
    <property type="match status" value="1"/>
</dbReference>
<evidence type="ECO:0000256" key="4">
    <source>
        <dbReference type="ARBA" id="ARBA00022723"/>
    </source>
</evidence>
<evidence type="ECO:0000256" key="16">
    <source>
        <dbReference type="SAM" id="MobiDB-lite"/>
    </source>
</evidence>
<keyword evidence="7 14" id="KW-0067">ATP-binding</keyword>
<dbReference type="InterPro" id="IPR012340">
    <property type="entry name" value="NA-bd_OB-fold"/>
</dbReference>
<evidence type="ECO:0000256" key="1">
    <source>
        <dbReference type="ARBA" id="ARBA00022598"/>
    </source>
</evidence>
<gene>
    <name evidence="18" type="ORF">IAA98_11880</name>
</gene>
<name>A0A9D1KN32_9ACTN</name>
<dbReference type="GO" id="GO:0006310">
    <property type="term" value="P:DNA recombination"/>
    <property type="evidence" value="ECO:0007669"/>
    <property type="project" value="UniProtKB-KW"/>
</dbReference>